<organism evidence="16 18">
    <name type="scientific">Macrostomum lignano</name>
    <dbReference type="NCBI Taxonomy" id="282301"/>
    <lineage>
        <taxon>Eukaryota</taxon>
        <taxon>Metazoa</taxon>
        <taxon>Spiralia</taxon>
        <taxon>Lophotrochozoa</taxon>
        <taxon>Platyhelminthes</taxon>
        <taxon>Rhabditophora</taxon>
        <taxon>Macrostomorpha</taxon>
        <taxon>Macrostomida</taxon>
        <taxon>Macrostomidae</taxon>
        <taxon>Macrostomum</taxon>
    </lineage>
</organism>
<proteinExistence type="inferred from homology"/>
<dbReference type="PANTHER" id="PTHR19443:SF54">
    <property type="entry name" value="PHOSPHOTRANSFERASE"/>
    <property type="match status" value="1"/>
</dbReference>
<evidence type="ECO:0000256" key="12">
    <source>
        <dbReference type="RuleBase" id="RU362007"/>
    </source>
</evidence>
<evidence type="ECO:0000256" key="3">
    <source>
        <dbReference type="ARBA" id="ARBA00009225"/>
    </source>
</evidence>
<evidence type="ECO:0000313" key="16">
    <source>
        <dbReference type="EMBL" id="PAA50158.1"/>
    </source>
</evidence>
<comment type="pathway">
    <text evidence="2">Carbohydrate metabolism; hexose metabolism.</text>
</comment>
<keyword evidence="7 12" id="KW-0067">ATP-binding</keyword>
<dbReference type="GO" id="GO:0004340">
    <property type="term" value="F:glucokinase activity"/>
    <property type="evidence" value="ECO:0007669"/>
    <property type="project" value="TreeGrafter"/>
</dbReference>
<dbReference type="GO" id="GO:0008865">
    <property type="term" value="F:fructokinase activity"/>
    <property type="evidence" value="ECO:0007669"/>
    <property type="project" value="TreeGrafter"/>
</dbReference>
<dbReference type="FunFam" id="3.40.367.20:FF:000020">
    <property type="entry name" value="Hexokinase-1"/>
    <property type="match status" value="1"/>
</dbReference>
<comment type="caution">
    <text evidence="16">The sequence shown here is derived from an EMBL/GenBank/DDBJ whole genome shotgun (WGS) entry which is preliminary data.</text>
</comment>
<dbReference type="STRING" id="282301.A0A267DLH0"/>
<evidence type="ECO:0000256" key="2">
    <source>
        <dbReference type="ARBA" id="ARBA00005028"/>
    </source>
</evidence>
<comment type="catalytic activity">
    <reaction evidence="9">
        <text>a D-hexose + ATP = a D-hexose 6-phosphate + ADP + H(+)</text>
        <dbReference type="Rhea" id="RHEA:22740"/>
        <dbReference type="ChEBI" id="CHEBI:4194"/>
        <dbReference type="ChEBI" id="CHEBI:15378"/>
        <dbReference type="ChEBI" id="CHEBI:30616"/>
        <dbReference type="ChEBI" id="CHEBI:229467"/>
        <dbReference type="ChEBI" id="CHEBI:456216"/>
        <dbReference type="EC" id="2.7.1.1"/>
    </reaction>
    <physiologicalReaction direction="left-to-right" evidence="9">
        <dbReference type="Rhea" id="RHEA:22741"/>
    </physiologicalReaction>
</comment>
<dbReference type="GO" id="GO:0006006">
    <property type="term" value="P:glucose metabolic process"/>
    <property type="evidence" value="ECO:0007669"/>
    <property type="project" value="TreeGrafter"/>
</dbReference>
<dbReference type="EMBL" id="NIVC01004366">
    <property type="protein sequence ID" value="PAA47681.1"/>
    <property type="molecule type" value="Genomic_DNA"/>
</dbReference>
<dbReference type="InterPro" id="IPR043129">
    <property type="entry name" value="ATPase_NBD"/>
</dbReference>
<evidence type="ECO:0000313" key="18">
    <source>
        <dbReference type="Proteomes" id="UP000215902"/>
    </source>
</evidence>
<keyword evidence="5 12" id="KW-0547">Nucleotide-binding</keyword>
<evidence type="ECO:0000256" key="10">
    <source>
        <dbReference type="ARBA" id="ARBA00047905"/>
    </source>
</evidence>
<reference evidence="16 18" key="1">
    <citation type="submission" date="2017-06" db="EMBL/GenBank/DDBJ databases">
        <title>A platform for efficient transgenesis in Macrostomum lignano, a flatworm model organism for stem cell research.</title>
        <authorList>
            <person name="Berezikov E."/>
        </authorList>
    </citation>
    <scope>NUCLEOTIDE SEQUENCE [LARGE SCALE GENOMIC DNA]</scope>
    <source>
        <strain evidence="16">DV1</strain>
        <tissue evidence="16">Whole organism</tissue>
    </source>
</reference>
<dbReference type="Gene3D" id="3.40.367.20">
    <property type="match status" value="1"/>
</dbReference>
<dbReference type="InterPro" id="IPR022673">
    <property type="entry name" value="Hexokinase_C"/>
</dbReference>
<evidence type="ECO:0000259" key="13">
    <source>
        <dbReference type="Pfam" id="PF00349"/>
    </source>
</evidence>
<dbReference type="Pfam" id="PF03727">
    <property type="entry name" value="Hexokinase_2"/>
    <property type="match status" value="1"/>
</dbReference>
<dbReference type="PRINTS" id="PR00475">
    <property type="entry name" value="HEXOKINASE"/>
</dbReference>
<comment type="similarity">
    <text evidence="3 12">Belongs to the hexokinase family.</text>
</comment>
<dbReference type="UniPathway" id="UPA00109">
    <property type="reaction ID" value="UER00180"/>
</dbReference>
<dbReference type="GO" id="GO:0005536">
    <property type="term" value="F:D-glucose binding"/>
    <property type="evidence" value="ECO:0007669"/>
    <property type="project" value="InterPro"/>
</dbReference>
<dbReference type="EMBL" id="NIVC01003705">
    <property type="protein sequence ID" value="PAA50158.1"/>
    <property type="molecule type" value="Genomic_DNA"/>
</dbReference>
<gene>
    <name evidence="17" type="ORF">BOX15_Mlig017393g1</name>
    <name evidence="16" type="ORF">BOX15_Mlig017393g2</name>
    <name evidence="15" type="ORF">BOX15_Mlig017393g4</name>
</gene>
<feature type="domain" description="Hexokinase N-terminal" evidence="13">
    <location>
        <begin position="22"/>
        <end position="220"/>
    </location>
</feature>
<evidence type="ECO:0000313" key="17">
    <source>
        <dbReference type="EMBL" id="PAA71011.1"/>
    </source>
</evidence>
<dbReference type="Proteomes" id="UP000215902">
    <property type="component" value="Unassembled WGS sequence"/>
</dbReference>
<comment type="pathway">
    <text evidence="1">Carbohydrate degradation; glycolysis; D-glyceraldehyde 3-phosphate and glycerone phosphate from D-glucose: step 1/4.</text>
</comment>
<evidence type="ECO:0000256" key="5">
    <source>
        <dbReference type="ARBA" id="ARBA00022741"/>
    </source>
</evidence>
<dbReference type="FunFam" id="3.30.420.40:FF:000805">
    <property type="entry name" value="Hexokinase-2"/>
    <property type="match status" value="1"/>
</dbReference>
<evidence type="ECO:0000256" key="4">
    <source>
        <dbReference type="ARBA" id="ARBA00022679"/>
    </source>
</evidence>
<dbReference type="SUPFAM" id="SSF53067">
    <property type="entry name" value="Actin-like ATPase domain"/>
    <property type="match status" value="2"/>
</dbReference>
<keyword evidence="6 12" id="KW-0418">Kinase</keyword>
<comment type="catalytic activity">
    <reaction evidence="11">
        <text>D-glucose + ATP = D-glucose 6-phosphate + ADP + H(+)</text>
        <dbReference type="Rhea" id="RHEA:17825"/>
        <dbReference type="ChEBI" id="CHEBI:4167"/>
        <dbReference type="ChEBI" id="CHEBI:15378"/>
        <dbReference type="ChEBI" id="CHEBI:30616"/>
        <dbReference type="ChEBI" id="CHEBI:61548"/>
        <dbReference type="ChEBI" id="CHEBI:456216"/>
        <dbReference type="EC" id="2.7.1.1"/>
    </reaction>
    <physiologicalReaction direction="left-to-right" evidence="11">
        <dbReference type="Rhea" id="RHEA:17826"/>
    </physiologicalReaction>
</comment>
<evidence type="ECO:0000256" key="11">
    <source>
        <dbReference type="ARBA" id="ARBA00048160"/>
    </source>
</evidence>
<dbReference type="GO" id="GO:0005829">
    <property type="term" value="C:cytosol"/>
    <property type="evidence" value="ECO:0007669"/>
    <property type="project" value="TreeGrafter"/>
</dbReference>
<sequence length="479" mass="53270">MPRVKRSSRLDLEVTSEEDWRIKSIITKFFPTHKQICELKDRLREEIEKGLSDDPEQRKASSLQMAVTFVRGLLNGSERGNFLALDLGGTNFRILDVSLRSGSRCFSSCENFAIPTERLKGTAAELFDFIADKLAEFVHKEKLDSSEKRIPLGFTYSYPLGLTSLTSGVIERLNKSLSIKDGIGKDPVKLLQDAINKHSLKIDVLAVLNDTTGTLMSGAFMDASCGIGLIMGTGSNVCYMERICNIPKWQSLTGHSPSEFQEYEYVIVNTEWGAFGDNGVIKFLKTEFDFQLDNESLYAGTYTFEKLFSGMYLGELARVTLVKLCDEGLVFGGQPSPALLTPGSFPSSFISRVEQDNHRDLSQTYRCLKELKLSSISDEDYHVVRYLANALSVRAAQIVAAGLSVFVERVQRTEVAIAVDGSLFTKHPVLPGLIQEFLDKYCPRTHTRLIHAEDGSGKGAAFTAAVVDRFRRDETSNGE</sequence>
<dbReference type="EC" id="2.7.1.-" evidence="12"/>
<evidence type="ECO:0000256" key="7">
    <source>
        <dbReference type="ARBA" id="ARBA00022840"/>
    </source>
</evidence>
<feature type="domain" description="Hexokinase C-terminal" evidence="14">
    <location>
        <begin position="227"/>
        <end position="466"/>
    </location>
</feature>
<dbReference type="GO" id="GO:0001678">
    <property type="term" value="P:intracellular glucose homeostasis"/>
    <property type="evidence" value="ECO:0007669"/>
    <property type="project" value="InterPro"/>
</dbReference>
<dbReference type="InterPro" id="IPR001312">
    <property type="entry name" value="Hexokinase"/>
</dbReference>
<dbReference type="Pfam" id="PF00349">
    <property type="entry name" value="Hexokinase_1"/>
    <property type="match status" value="1"/>
</dbReference>
<dbReference type="InterPro" id="IPR022672">
    <property type="entry name" value="Hexokinase_N"/>
</dbReference>
<evidence type="ECO:0000313" key="15">
    <source>
        <dbReference type="EMBL" id="PAA47681.1"/>
    </source>
</evidence>
<name>A0A267DLH0_9PLAT</name>
<dbReference type="PROSITE" id="PS51748">
    <property type="entry name" value="HEXOKINASE_2"/>
    <property type="match status" value="1"/>
</dbReference>
<keyword evidence="4 12" id="KW-0808">Transferase</keyword>
<evidence type="ECO:0000256" key="8">
    <source>
        <dbReference type="ARBA" id="ARBA00023152"/>
    </source>
</evidence>
<dbReference type="PANTHER" id="PTHR19443">
    <property type="entry name" value="HEXOKINASE"/>
    <property type="match status" value="1"/>
</dbReference>
<dbReference type="AlphaFoldDB" id="A0A267DLH0"/>
<dbReference type="OrthoDB" id="419537at2759"/>
<evidence type="ECO:0000259" key="14">
    <source>
        <dbReference type="Pfam" id="PF03727"/>
    </source>
</evidence>
<dbReference type="CDD" id="cd24019">
    <property type="entry name" value="ASKHA_NBD_HK_meta"/>
    <property type="match status" value="1"/>
</dbReference>
<dbReference type="GO" id="GO:0006096">
    <property type="term" value="P:glycolytic process"/>
    <property type="evidence" value="ECO:0007669"/>
    <property type="project" value="UniProtKB-UniPathway"/>
</dbReference>
<dbReference type="EMBL" id="NIVC01001189">
    <property type="protein sequence ID" value="PAA71011.1"/>
    <property type="molecule type" value="Genomic_DNA"/>
</dbReference>
<evidence type="ECO:0000256" key="1">
    <source>
        <dbReference type="ARBA" id="ARBA00004888"/>
    </source>
</evidence>
<comment type="catalytic activity">
    <reaction evidence="10">
        <text>D-fructose + ATP = D-fructose 6-phosphate + ADP + H(+)</text>
        <dbReference type="Rhea" id="RHEA:16125"/>
        <dbReference type="ChEBI" id="CHEBI:15378"/>
        <dbReference type="ChEBI" id="CHEBI:30616"/>
        <dbReference type="ChEBI" id="CHEBI:37721"/>
        <dbReference type="ChEBI" id="CHEBI:61527"/>
        <dbReference type="ChEBI" id="CHEBI:456216"/>
        <dbReference type="EC" id="2.7.1.1"/>
    </reaction>
    <physiologicalReaction direction="left-to-right" evidence="10">
        <dbReference type="Rhea" id="RHEA:16126"/>
    </physiologicalReaction>
</comment>
<dbReference type="Gene3D" id="3.30.420.40">
    <property type="match status" value="1"/>
</dbReference>
<dbReference type="UniPathway" id="UPA00242"/>
<evidence type="ECO:0000256" key="9">
    <source>
        <dbReference type="ARBA" id="ARBA00044613"/>
    </source>
</evidence>
<evidence type="ECO:0000256" key="6">
    <source>
        <dbReference type="ARBA" id="ARBA00022777"/>
    </source>
</evidence>
<accession>A0A267DLH0</accession>
<protein>
    <recommendedName>
        <fullName evidence="12">Phosphotransferase</fullName>
        <ecNumber evidence="12">2.7.1.-</ecNumber>
    </recommendedName>
</protein>
<dbReference type="GO" id="GO:0005739">
    <property type="term" value="C:mitochondrion"/>
    <property type="evidence" value="ECO:0007669"/>
    <property type="project" value="TreeGrafter"/>
</dbReference>
<keyword evidence="8 12" id="KW-0324">Glycolysis</keyword>
<dbReference type="GO" id="GO:0005524">
    <property type="term" value="F:ATP binding"/>
    <property type="evidence" value="ECO:0007669"/>
    <property type="project" value="UniProtKB-UniRule"/>
</dbReference>
<keyword evidence="18" id="KW-1185">Reference proteome</keyword>